<protein>
    <recommendedName>
        <fullName evidence="4">Phosphoesterase RecJ domain protein</fullName>
    </recommendedName>
</protein>
<evidence type="ECO:0000256" key="1">
    <source>
        <dbReference type="SAM" id="MobiDB-lite"/>
    </source>
</evidence>
<dbReference type="STRING" id="1797768.A3C59_04515"/>
<dbReference type="AlphaFoldDB" id="A0A1F5JUC3"/>
<dbReference type="SUPFAM" id="SSF64182">
    <property type="entry name" value="DHH phosphoesterases"/>
    <property type="match status" value="1"/>
</dbReference>
<dbReference type="EMBL" id="MFCV01000030">
    <property type="protein sequence ID" value="OGE32242.1"/>
    <property type="molecule type" value="Genomic_DNA"/>
</dbReference>
<dbReference type="InterPro" id="IPR038763">
    <property type="entry name" value="DHH_sf"/>
</dbReference>
<evidence type="ECO:0000313" key="2">
    <source>
        <dbReference type="EMBL" id="OGE32242.1"/>
    </source>
</evidence>
<dbReference type="Gene3D" id="3.90.1640.10">
    <property type="entry name" value="inorganic pyrophosphatase (n-terminal core)"/>
    <property type="match status" value="1"/>
</dbReference>
<comment type="caution">
    <text evidence="2">The sequence shown here is derived from an EMBL/GenBank/DDBJ whole genome shotgun (WGS) entry which is preliminary data.</text>
</comment>
<proteinExistence type="predicted"/>
<reference evidence="2 3" key="1">
    <citation type="journal article" date="2016" name="Nat. Commun.">
        <title>Thousands of microbial genomes shed light on interconnected biogeochemical processes in an aquifer system.</title>
        <authorList>
            <person name="Anantharaman K."/>
            <person name="Brown C.T."/>
            <person name="Hug L.A."/>
            <person name="Sharon I."/>
            <person name="Castelle C.J."/>
            <person name="Probst A.J."/>
            <person name="Thomas B.C."/>
            <person name="Singh A."/>
            <person name="Wilkins M.J."/>
            <person name="Karaoz U."/>
            <person name="Brodie E.L."/>
            <person name="Williams K.H."/>
            <person name="Hubbard S.S."/>
            <person name="Banfield J.F."/>
        </authorList>
    </citation>
    <scope>NUCLEOTIDE SEQUENCE [LARGE SCALE GENOMIC DNA]</scope>
</reference>
<evidence type="ECO:0008006" key="4">
    <source>
        <dbReference type="Google" id="ProtNLM"/>
    </source>
</evidence>
<dbReference type="PANTHER" id="PTHR47618:SF1">
    <property type="entry name" value="BIFUNCTIONAL OLIGORIBONUCLEASE AND PAP PHOSPHATASE NRNA"/>
    <property type="match status" value="1"/>
</dbReference>
<dbReference type="InterPro" id="IPR051319">
    <property type="entry name" value="Oligoribo/pAp-PDE_c-di-AMP_PDE"/>
</dbReference>
<sequence>MAKYDSVLSELKNLIPSSKTILIALPSQASIDQLASGLSLFLTLEAGGKQVSVVCDDSMVAGQGYLFGIDHVQKNMPTTDGGNLTLTLEGVAASDNTVPALEKLDWFAENSNLNLVFHVLPGQQFQPVRIVPKHQGAGFNLIFTIGAVNLNALGNVYSANSQVFSGTHIINIDIQQANTGFGQTNIVDPNASSISEVMSNVISDLGLILDGDSASNLLAGIFESTSNLTDGKSGAETFMAVANCLRAGGKKPGSTASQPQSASQIQPAQTIQQLQSQPQPAFDWSALMPQDSPITPKEAPQEFAVPPVVSSDAGDDSQASPEERPVEEGVISETVEPEWLTPKIFKGSSLG</sequence>
<organism evidence="2 3">
    <name type="scientific">Candidatus Daviesbacteria bacterium RIFCSPHIGHO2_02_FULL_36_13</name>
    <dbReference type="NCBI Taxonomy" id="1797768"/>
    <lineage>
        <taxon>Bacteria</taxon>
        <taxon>Candidatus Daviesiibacteriota</taxon>
    </lineage>
</organism>
<evidence type="ECO:0000313" key="3">
    <source>
        <dbReference type="Proteomes" id="UP000176902"/>
    </source>
</evidence>
<gene>
    <name evidence="2" type="ORF">A3C59_04515</name>
</gene>
<dbReference type="PANTHER" id="PTHR47618">
    <property type="entry name" value="BIFUNCTIONAL OLIGORIBONUCLEASE AND PAP PHOSPHATASE NRNA"/>
    <property type="match status" value="1"/>
</dbReference>
<feature type="compositionally biased region" description="Low complexity" evidence="1">
    <location>
        <begin position="254"/>
        <end position="281"/>
    </location>
</feature>
<feature type="region of interest" description="Disordered" evidence="1">
    <location>
        <begin position="249"/>
        <end position="337"/>
    </location>
</feature>
<accession>A0A1F5JUC3</accession>
<name>A0A1F5JUC3_9BACT</name>
<dbReference type="Proteomes" id="UP000176902">
    <property type="component" value="Unassembled WGS sequence"/>
</dbReference>